<dbReference type="InterPro" id="IPR015422">
    <property type="entry name" value="PyrdxlP-dep_Trfase_small"/>
</dbReference>
<dbReference type="FunFam" id="3.40.640.10:FF:000005">
    <property type="entry name" value="Glycine dehydrogenase (decarboxylating), mitochondrial"/>
    <property type="match status" value="1"/>
</dbReference>
<comment type="catalytic activity">
    <reaction evidence="7 8">
        <text>N(6)-[(R)-lipoyl]-L-lysyl-[glycine-cleavage complex H protein] + glycine + H(+) = N(6)-[(R)-S(8)-aminomethyldihydrolipoyl]-L-lysyl-[glycine-cleavage complex H protein] + CO2</text>
        <dbReference type="Rhea" id="RHEA:24304"/>
        <dbReference type="Rhea" id="RHEA-COMP:10494"/>
        <dbReference type="Rhea" id="RHEA-COMP:10495"/>
        <dbReference type="ChEBI" id="CHEBI:15378"/>
        <dbReference type="ChEBI" id="CHEBI:16526"/>
        <dbReference type="ChEBI" id="CHEBI:57305"/>
        <dbReference type="ChEBI" id="CHEBI:83099"/>
        <dbReference type="ChEBI" id="CHEBI:83143"/>
        <dbReference type="EC" id="1.4.4.2"/>
    </reaction>
</comment>
<dbReference type="GO" id="GO:0030170">
    <property type="term" value="F:pyridoxal phosphate binding"/>
    <property type="evidence" value="ECO:0007669"/>
    <property type="project" value="TreeGrafter"/>
</dbReference>
<dbReference type="HAMAP" id="MF_00711">
    <property type="entry name" value="GcvP"/>
    <property type="match status" value="1"/>
</dbReference>
<evidence type="ECO:0000256" key="8">
    <source>
        <dbReference type="HAMAP-Rule" id="MF_00711"/>
    </source>
</evidence>
<dbReference type="RefSeq" id="WP_306271509.1">
    <property type="nucleotide sequence ID" value="NZ_CP130472.1"/>
</dbReference>
<evidence type="ECO:0000256" key="7">
    <source>
        <dbReference type="ARBA" id="ARBA00049026"/>
    </source>
</evidence>
<dbReference type="InterPro" id="IPR020581">
    <property type="entry name" value="GDC_P"/>
</dbReference>
<evidence type="ECO:0000313" key="13">
    <source>
        <dbReference type="Proteomes" id="UP001235874"/>
    </source>
</evidence>
<feature type="domain" description="Glycine cleavage system P-protein N-terminal" evidence="10">
    <location>
        <begin position="9"/>
        <end position="432"/>
    </location>
</feature>
<keyword evidence="13" id="KW-1185">Reference proteome</keyword>
<dbReference type="Proteomes" id="UP001235874">
    <property type="component" value="Chromosome"/>
</dbReference>
<feature type="domain" description="Glycine dehydrogenase C-terminal" evidence="11">
    <location>
        <begin position="760"/>
        <end position="881"/>
    </location>
</feature>
<proteinExistence type="inferred from homology"/>
<dbReference type="PANTHER" id="PTHR11773">
    <property type="entry name" value="GLYCINE DEHYDROGENASE, DECARBOXYLATING"/>
    <property type="match status" value="1"/>
</dbReference>
<reference evidence="12 13" key="1">
    <citation type="submission" date="2023-07" db="EMBL/GenBank/DDBJ databases">
        <title>Micromonospora profundi TRM 95458 converts glycerol to a new osmotic compound.</title>
        <authorList>
            <person name="Lu D."/>
        </authorList>
    </citation>
    <scope>NUCLEOTIDE SEQUENCE [LARGE SCALE GENOMIC DNA]</scope>
    <source>
        <strain evidence="12 13">TRM95458</strain>
    </source>
</reference>
<feature type="modified residue" description="N6-(pyridoxal phosphate)lysine" evidence="8 9">
    <location>
        <position position="690"/>
    </location>
</feature>
<dbReference type="CDD" id="cd00613">
    <property type="entry name" value="GDC-P"/>
    <property type="match status" value="2"/>
</dbReference>
<organism evidence="12 13">
    <name type="scientific">Micromonospora profundi</name>
    <dbReference type="NCBI Taxonomy" id="1420889"/>
    <lineage>
        <taxon>Bacteria</taxon>
        <taxon>Bacillati</taxon>
        <taxon>Actinomycetota</taxon>
        <taxon>Actinomycetes</taxon>
        <taxon>Micromonosporales</taxon>
        <taxon>Micromonosporaceae</taxon>
        <taxon>Micromonospora</taxon>
    </lineage>
</organism>
<dbReference type="KEGG" id="mprn:Q3V37_22150"/>
<dbReference type="FunFam" id="3.90.1150.10:FF:000007">
    <property type="entry name" value="Glycine dehydrogenase (decarboxylating), mitochondrial"/>
    <property type="match status" value="1"/>
</dbReference>
<keyword evidence="6 8" id="KW-0560">Oxidoreductase</keyword>
<sequence length="940" mass="99664">MTVEQFATRHIGPGPDDERRMLEVVGHGSVDELMDAAIPEVIRWHGTLDLPEAATEAEAIAELRALAARNTVAVSMIGLGYHGTHTPAVIRRNVLEDPAWYTAYTPYQPEISQGRLEALLNFQTMVTDLTGLATANASMLDEGTAAAEAMTLARRASKSKSRVYVVDADALPQTIAVIASRAEPLGIEVRVVDVDHDELPQEFFGLHLQYPGASGAIRDHSALVKAAHTVGALVTVAADLLALTLLRPPGEIGVDIAAGTTQRFGVPMGFGGPHAGYLAVRSGLERMLPGRLVGVSRDADGNPAYRLALQTREQHIRREKATSNICTAQVLLAVMAGMYAVYHGPDGLRDIATRTHDMTARLAAGLRAGGVRVADVAFFDTVTATVPGRAEQVVAAAAERGVNLRLVDADRVGMSCDETTTVAHLEAVWAAFGVPAFDGDGDTALPGDLARTSDFLTHPVFRSHHSETAMLRYLRRLSDFDYALDRGMIPLGSCTMKLNATTEMEPISWAEFAHIHPFAPDAQTVGYREMIGQLESWLAEVTGYDAVSVQPNAGSQGELAGLLAIRSYHASRGESHRNVCLIPSSAHGTNAASAVMAGMRVVVVACDDDGNVDLVDLDAKIDKHRDALAAIMVTYPSTHGVYETGIASLCAKVHDAGGQVYVDGANLNALVGFAKPGKFGADVSHLNLHKTFCIPHGGGGPGVGPVAVRSHLAPFLPGDPLGAHVDATPAISAAKYGSAGILPIPWAYLRMMGAAGLTRATGVAVLAANYVAARLRGHYPVLYAGNKGLVAHECILDLRPLTKATGVSVDDVAKRLIDYGFHAPTMSFPVAGTLMVEPTESEDLAELDRFCDAMIAIRAEIDKVGAGEWPAGDNPLANAPHTAAMVSGDEWPHPYPRSVGAYPAGVDRAGKYWPPVRRVDGAYGDRNLVCSCPSPEAFDD</sequence>
<evidence type="ECO:0000256" key="5">
    <source>
        <dbReference type="ARBA" id="ARBA00022898"/>
    </source>
</evidence>
<evidence type="ECO:0000256" key="6">
    <source>
        <dbReference type="ARBA" id="ARBA00023002"/>
    </source>
</evidence>
<dbReference type="Pfam" id="PF21478">
    <property type="entry name" value="GcvP2_C"/>
    <property type="match status" value="1"/>
</dbReference>
<dbReference type="NCBIfam" id="TIGR00461">
    <property type="entry name" value="gcvP"/>
    <property type="match status" value="1"/>
</dbReference>
<dbReference type="GO" id="GO:0016594">
    <property type="term" value="F:glycine binding"/>
    <property type="evidence" value="ECO:0007669"/>
    <property type="project" value="TreeGrafter"/>
</dbReference>
<dbReference type="NCBIfam" id="NF003346">
    <property type="entry name" value="PRK04366.1"/>
    <property type="match status" value="1"/>
</dbReference>
<comment type="function">
    <text evidence="2 8">The glycine cleavage system catalyzes the degradation of glycine. The P protein binds the alpha-amino group of glycine through its pyridoxal phosphate cofactor; CO(2) is released and the remaining methylamine moiety is then transferred to the lipoamide cofactor of the H protein.</text>
</comment>
<evidence type="ECO:0000256" key="1">
    <source>
        <dbReference type="ARBA" id="ARBA00001933"/>
    </source>
</evidence>
<dbReference type="Gene3D" id="3.40.640.10">
    <property type="entry name" value="Type I PLP-dependent aspartate aminotransferase-like (Major domain)"/>
    <property type="match status" value="2"/>
</dbReference>
<gene>
    <name evidence="8 12" type="primary">gcvP</name>
    <name evidence="12" type="ORF">Q3V37_22150</name>
</gene>
<comment type="subunit">
    <text evidence="4 8">The glycine cleavage system is composed of four proteins: P, T, L and H.</text>
</comment>
<evidence type="ECO:0000259" key="11">
    <source>
        <dbReference type="Pfam" id="PF21478"/>
    </source>
</evidence>
<dbReference type="InterPro" id="IPR049316">
    <property type="entry name" value="GDC-P_C"/>
</dbReference>
<dbReference type="Gene3D" id="3.90.1150.10">
    <property type="entry name" value="Aspartate Aminotransferase, domain 1"/>
    <property type="match status" value="2"/>
</dbReference>
<dbReference type="InterPro" id="IPR015424">
    <property type="entry name" value="PyrdxlP-dep_Trfase"/>
</dbReference>
<dbReference type="GO" id="GO:0005829">
    <property type="term" value="C:cytosol"/>
    <property type="evidence" value="ECO:0007669"/>
    <property type="project" value="TreeGrafter"/>
</dbReference>
<evidence type="ECO:0000256" key="3">
    <source>
        <dbReference type="ARBA" id="ARBA00010756"/>
    </source>
</evidence>
<accession>A0AAJ6HTQ1</accession>
<dbReference type="GO" id="GO:0004375">
    <property type="term" value="F:glycine dehydrogenase (decarboxylating) activity"/>
    <property type="evidence" value="ECO:0007669"/>
    <property type="project" value="UniProtKB-EC"/>
</dbReference>
<dbReference type="PANTHER" id="PTHR11773:SF1">
    <property type="entry name" value="GLYCINE DEHYDROGENASE (DECARBOXYLATING), MITOCHONDRIAL"/>
    <property type="match status" value="1"/>
</dbReference>
<dbReference type="EMBL" id="CP130472">
    <property type="protein sequence ID" value="WLS44089.1"/>
    <property type="molecule type" value="Genomic_DNA"/>
</dbReference>
<dbReference type="SUPFAM" id="SSF53383">
    <property type="entry name" value="PLP-dependent transferases"/>
    <property type="match status" value="2"/>
</dbReference>
<name>A0AAJ6HTQ1_9ACTN</name>
<evidence type="ECO:0000256" key="4">
    <source>
        <dbReference type="ARBA" id="ARBA00011690"/>
    </source>
</evidence>
<comment type="similarity">
    <text evidence="3 8">Belongs to the GcvP family.</text>
</comment>
<dbReference type="InterPro" id="IPR003437">
    <property type="entry name" value="GcvP"/>
</dbReference>
<evidence type="ECO:0000313" key="12">
    <source>
        <dbReference type="EMBL" id="WLS44089.1"/>
    </source>
</evidence>
<dbReference type="InterPro" id="IPR049315">
    <property type="entry name" value="GDC-P_N"/>
</dbReference>
<evidence type="ECO:0000256" key="9">
    <source>
        <dbReference type="PIRSR" id="PIRSR603437-50"/>
    </source>
</evidence>
<dbReference type="GO" id="GO:0019464">
    <property type="term" value="P:glycine decarboxylation via glycine cleavage system"/>
    <property type="evidence" value="ECO:0007669"/>
    <property type="project" value="UniProtKB-UniRule"/>
</dbReference>
<protein>
    <recommendedName>
        <fullName evidence="8">Glycine dehydrogenase (decarboxylating)</fullName>
        <ecNumber evidence="8">1.4.4.2</ecNumber>
    </recommendedName>
    <alternativeName>
        <fullName evidence="8">Glycine cleavage system P-protein</fullName>
    </alternativeName>
    <alternativeName>
        <fullName evidence="8">Glycine decarboxylase</fullName>
    </alternativeName>
    <alternativeName>
        <fullName evidence="8">Glycine dehydrogenase (aminomethyl-transferring)</fullName>
    </alternativeName>
</protein>
<dbReference type="Pfam" id="PF02347">
    <property type="entry name" value="GDC-P"/>
    <property type="match status" value="2"/>
</dbReference>
<evidence type="ECO:0000259" key="10">
    <source>
        <dbReference type="Pfam" id="PF02347"/>
    </source>
</evidence>
<dbReference type="GO" id="GO:0005960">
    <property type="term" value="C:glycine cleavage complex"/>
    <property type="evidence" value="ECO:0007669"/>
    <property type="project" value="TreeGrafter"/>
</dbReference>
<dbReference type="InterPro" id="IPR015421">
    <property type="entry name" value="PyrdxlP-dep_Trfase_major"/>
</dbReference>
<dbReference type="FunFam" id="3.40.640.10:FF:000007">
    <property type="entry name" value="glycine dehydrogenase (Decarboxylating), mitochondrial"/>
    <property type="match status" value="1"/>
</dbReference>
<dbReference type="AlphaFoldDB" id="A0AAJ6HTQ1"/>
<dbReference type="EC" id="1.4.4.2" evidence="8"/>
<feature type="domain" description="Glycine cleavage system P-protein N-terminal" evidence="10">
    <location>
        <begin position="465"/>
        <end position="728"/>
    </location>
</feature>
<evidence type="ECO:0000256" key="2">
    <source>
        <dbReference type="ARBA" id="ARBA00003788"/>
    </source>
</evidence>
<comment type="cofactor">
    <cofactor evidence="1 8 9">
        <name>pyridoxal 5'-phosphate</name>
        <dbReference type="ChEBI" id="CHEBI:597326"/>
    </cofactor>
</comment>
<keyword evidence="5 8" id="KW-0663">Pyridoxal phosphate</keyword>